<evidence type="ECO:0000313" key="4">
    <source>
        <dbReference type="Proteomes" id="UP000503482"/>
    </source>
</evidence>
<reference evidence="3 4" key="1">
    <citation type="submission" date="2020-05" db="EMBL/GenBank/DDBJ databases">
        <title>Complete genome sequencing of Campylobacter and Arcobacter type strains.</title>
        <authorList>
            <person name="Miller W.G."/>
            <person name="Yee E."/>
        </authorList>
    </citation>
    <scope>NUCLEOTIDE SEQUENCE [LARGE SCALE GENOMIC DNA]</scope>
    <source>
        <strain evidence="3 4">LMG 26156</strain>
    </source>
</reference>
<dbReference type="GO" id="GO:0003677">
    <property type="term" value="F:DNA binding"/>
    <property type="evidence" value="ECO:0007669"/>
    <property type="project" value="InterPro"/>
</dbReference>
<evidence type="ECO:0000313" key="3">
    <source>
        <dbReference type="EMBL" id="QKF67052.1"/>
    </source>
</evidence>
<dbReference type="Gene3D" id="3.40.1350.10">
    <property type="match status" value="1"/>
</dbReference>
<proteinExistence type="predicted"/>
<dbReference type="GO" id="GO:0009307">
    <property type="term" value="P:DNA restriction-modification system"/>
    <property type="evidence" value="ECO:0007669"/>
    <property type="project" value="InterPro"/>
</dbReference>
<keyword evidence="4" id="KW-1185">Reference proteome</keyword>
<dbReference type="SUPFAM" id="SSF52980">
    <property type="entry name" value="Restriction endonuclease-like"/>
    <property type="match status" value="1"/>
</dbReference>
<dbReference type="AlphaFoldDB" id="A0AAE7BAZ4"/>
<organism evidence="3 4">
    <name type="scientific">Arcobacter venerupis</name>
    <dbReference type="NCBI Taxonomy" id="1054033"/>
    <lineage>
        <taxon>Bacteria</taxon>
        <taxon>Pseudomonadati</taxon>
        <taxon>Campylobacterota</taxon>
        <taxon>Epsilonproteobacteria</taxon>
        <taxon>Campylobacterales</taxon>
        <taxon>Arcobacteraceae</taxon>
        <taxon>Arcobacter</taxon>
    </lineage>
</organism>
<feature type="coiled-coil region" evidence="1">
    <location>
        <begin position="6"/>
        <end position="82"/>
    </location>
</feature>
<dbReference type="InterPro" id="IPR011856">
    <property type="entry name" value="tRNA_endonuc-like_dom_sf"/>
</dbReference>
<accession>A0AAE7BAZ4</accession>
<dbReference type="GO" id="GO:0004519">
    <property type="term" value="F:endonuclease activity"/>
    <property type="evidence" value="ECO:0007669"/>
    <property type="project" value="InterPro"/>
</dbReference>
<dbReference type="InterPro" id="IPR011335">
    <property type="entry name" value="Restrct_endonuc-II-like"/>
</dbReference>
<dbReference type="RefSeq" id="WP_128358517.1">
    <property type="nucleotide sequence ID" value="NZ_CP053840.1"/>
</dbReference>
<name>A0AAE7BAZ4_9BACT</name>
<dbReference type="InterPro" id="IPR007560">
    <property type="entry name" value="Restrct_endonuc_IV_Mrr"/>
</dbReference>
<protein>
    <recommendedName>
        <fullName evidence="2">Restriction endonuclease type IV Mrr domain-containing protein</fullName>
    </recommendedName>
</protein>
<evidence type="ECO:0000259" key="2">
    <source>
        <dbReference type="Pfam" id="PF04471"/>
    </source>
</evidence>
<keyword evidence="1" id="KW-0175">Coiled coil</keyword>
<dbReference type="Proteomes" id="UP000503482">
    <property type="component" value="Chromosome"/>
</dbReference>
<feature type="domain" description="Restriction endonuclease type IV Mrr" evidence="2">
    <location>
        <begin position="111"/>
        <end position="194"/>
    </location>
</feature>
<sequence>MFSKIKNIFNSKNKELELKERELELKVKEIALKEKELFLNYAEKRSDNYYKEKLNENEKVFKQTLEEKENEFNQKLDTVKNEEPITKPKKEFREYTEEEKKAYALKMKEKKEKGKEYEEFVAGYYKLNGYEIYLHGIKKGKKDKGIDIICSKDEELILIQCKNWKEDSKYKINHEKLKAFVGCCTEYVNENKLFDKNIKLKFITSNYILDESGKKFLQESKTLQYEILKY</sequence>
<dbReference type="Pfam" id="PF04471">
    <property type="entry name" value="Mrr_cat"/>
    <property type="match status" value="1"/>
</dbReference>
<evidence type="ECO:0000256" key="1">
    <source>
        <dbReference type="SAM" id="Coils"/>
    </source>
</evidence>
<dbReference type="EMBL" id="CP053840">
    <property type="protein sequence ID" value="QKF67052.1"/>
    <property type="molecule type" value="Genomic_DNA"/>
</dbReference>
<dbReference type="KEGG" id="avp:AVENP_1500"/>
<gene>
    <name evidence="3" type="ORF">AVENP_1500</name>
</gene>